<feature type="region of interest" description="Disordered" evidence="2">
    <location>
        <begin position="313"/>
        <end position="402"/>
    </location>
</feature>
<feature type="compositionally biased region" description="Acidic residues" evidence="2">
    <location>
        <begin position="1"/>
        <end position="10"/>
    </location>
</feature>
<feature type="coiled-coil region" evidence="1">
    <location>
        <begin position="519"/>
        <end position="546"/>
    </location>
</feature>
<reference evidence="4 5" key="1">
    <citation type="journal article" date="2018" name="BMC Genomics">
        <title>Genomic evidence for intraspecific hybridization in a clonal and extremely halotolerant yeast.</title>
        <authorList>
            <person name="Gostincar C."/>
            <person name="Stajich J.E."/>
            <person name="Zupancic J."/>
            <person name="Zalar P."/>
            <person name="Gunde-Cimerman N."/>
        </authorList>
    </citation>
    <scope>NUCLEOTIDE SEQUENCE [LARGE SCALE GENOMIC DNA]</scope>
    <source>
        <strain evidence="4 5">EXF-2682</strain>
    </source>
</reference>
<feature type="compositionally biased region" description="Acidic residues" evidence="2">
    <location>
        <begin position="472"/>
        <end position="482"/>
    </location>
</feature>
<feature type="region of interest" description="Disordered" evidence="2">
    <location>
        <begin position="218"/>
        <end position="259"/>
    </location>
</feature>
<feature type="compositionally biased region" description="Acidic residues" evidence="2">
    <location>
        <begin position="370"/>
        <end position="380"/>
    </location>
</feature>
<dbReference type="Pfam" id="PF10680">
    <property type="entry name" value="RRN9"/>
    <property type="match status" value="1"/>
</dbReference>
<feature type="region of interest" description="Disordered" evidence="2">
    <location>
        <begin position="467"/>
        <end position="489"/>
    </location>
</feature>
<feature type="compositionally biased region" description="Polar residues" evidence="2">
    <location>
        <begin position="119"/>
        <end position="131"/>
    </location>
</feature>
<evidence type="ECO:0000256" key="1">
    <source>
        <dbReference type="SAM" id="Coils"/>
    </source>
</evidence>
<sequence>MSSTGDDELSDAGYQASQAFQDDPGHLSQPPPSAQAPSQLPSSPPLHSNASLDGANDDHVSDSEESDSSSEDRPNRFEGPAGTWRHYTEQERETAASLDQQRANDLGVHLYNAHALKSRNYSPTRASQTQPWKDKSHWLRRNEAGELPWHPDRNWTAWPLPANEVPRREEAFGVPIENLFDDAETLKKEESWVPSADLRDEIEALMLRKAKTRFRSRDWAVHEEPKIPSNPLETNSGVGGGEHQASSDSHSEEEEGGVQSLKAEATHLPRHQQQHRHYQPAFLADDDDQASALLRPTVRHIVSKFDDLLIGLHESRQGQRQRAPFSRSRSRPSRSRSNSKPAATSPQSEDRLRSSERQGSVRYGSHGEESELDDDYEDAVSGDGEAQSTEKRRRRPSGRSKKELGLRDWSEVLGVAALTGWDQTVVDRTARRCAALFGEKMAMRFMPEMPVDEEKDEVVEYFPETIPPLGSDESEQDEEEGEALSTVDKGQQIKQAGWQCPYENCARHHEVYEQRWRWREHLKRTHKLDRQQIEEVEAELKEARDSHIAVDDGPDVEGGQEEEIEIDDEDALVGSVHVDGFLKPLLGDYGREDAAQRRVQELDATGNFDVLQSCLLNAFVMLSSWPDNATTEILAPSAFGSNMADKSDKSSKEFTARELEIMAKAWKCMIEEPKLDYDMLAAECGMTNPRSAGNAWRAIRAKLAAHAGMSKDGNGESNGAEAGGNGSAKPTPSKKRAKAKTEKDDDESPSKKARGAAAGKGKKGKKGGAEAAVDGEVDGEEGGKVKTEAVDDAGLT</sequence>
<feature type="compositionally biased region" description="Low complexity" evidence="2">
    <location>
        <begin position="35"/>
        <end position="48"/>
    </location>
</feature>
<proteinExistence type="predicted"/>
<dbReference type="EMBL" id="QWIP01000046">
    <property type="protein sequence ID" value="RMY76029.1"/>
    <property type="molecule type" value="Genomic_DNA"/>
</dbReference>
<accession>A0A3M7EHD3</accession>
<dbReference type="InterPro" id="IPR019622">
    <property type="entry name" value="Rrn9_dom"/>
</dbReference>
<feature type="region of interest" description="Disordered" evidence="2">
    <location>
        <begin position="709"/>
        <end position="796"/>
    </location>
</feature>
<feature type="region of interest" description="Disordered" evidence="2">
    <location>
        <begin position="1"/>
        <end position="101"/>
    </location>
</feature>
<dbReference type="Proteomes" id="UP000269276">
    <property type="component" value="Unassembled WGS sequence"/>
</dbReference>
<dbReference type="AlphaFoldDB" id="A0A3M7EHD3"/>
<dbReference type="OrthoDB" id="5403747at2759"/>
<gene>
    <name evidence="4" type="ORF">D0863_02215</name>
</gene>
<evidence type="ECO:0000259" key="3">
    <source>
        <dbReference type="Pfam" id="PF10680"/>
    </source>
</evidence>
<evidence type="ECO:0000313" key="5">
    <source>
        <dbReference type="Proteomes" id="UP000269276"/>
    </source>
</evidence>
<comment type="caution">
    <text evidence="4">The sequence shown here is derived from an EMBL/GenBank/DDBJ whole genome shotgun (WGS) entry which is preliminary data.</text>
</comment>
<feature type="region of interest" description="Disordered" evidence="2">
    <location>
        <begin position="119"/>
        <end position="139"/>
    </location>
</feature>
<name>A0A3M7EHD3_HORWE</name>
<feature type="domain" description="Rrn9" evidence="3">
    <location>
        <begin position="98"/>
        <end position="171"/>
    </location>
</feature>
<evidence type="ECO:0000256" key="2">
    <source>
        <dbReference type="SAM" id="MobiDB-lite"/>
    </source>
</evidence>
<keyword evidence="1" id="KW-0175">Coiled coil</keyword>
<evidence type="ECO:0000313" key="4">
    <source>
        <dbReference type="EMBL" id="RMY76029.1"/>
    </source>
</evidence>
<protein>
    <recommendedName>
        <fullName evidence="3">Rrn9 domain-containing protein</fullName>
    </recommendedName>
</protein>
<organism evidence="4 5">
    <name type="scientific">Hortaea werneckii</name>
    <name type="common">Black yeast</name>
    <name type="synonym">Cladosporium werneckii</name>
    <dbReference type="NCBI Taxonomy" id="91943"/>
    <lineage>
        <taxon>Eukaryota</taxon>
        <taxon>Fungi</taxon>
        <taxon>Dikarya</taxon>
        <taxon>Ascomycota</taxon>
        <taxon>Pezizomycotina</taxon>
        <taxon>Dothideomycetes</taxon>
        <taxon>Dothideomycetidae</taxon>
        <taxon>Mycosphaerellales</taxon>
        <taxon>Teratosphaeriaceae</taxon>
        <taxon>Hortaea</taxon>
    </lineage>
</organism>